<evidence type="ECO:0000256" key="1">
    <source>
        <dbReference type="SAM" id="Phobius"/>
    </source>
</evidence>
<dbReference type="HOGENOM" id="CLU_2869476_0_0_1"/>
<keyword evidence="1" id="KW-0812">Transmembrane</keyword>
<organism evidence="2 3">
    <name type="scientific">Aedes aegypti</name>
    <name type="common">Yellowfever mosquito</name>
    <name type="synonym">Culex aegypti</name>
    <dbReference type="NCBI Taxonomy" id="7159"/>
    <lineage>
        <taxon>Eukaryota</taxon>
        <taxon>Metazoa</taxon>
        <taxon>Ecdysozoa</taxon>
        <taxon>Arthropoda</taxon>
        <taxon>Hexapoda</taxon>
        <taxon>Insecta</taxon>
        <taxon>Pterygota</taxon>
        <taxon>Neoptera</taxon>
        <taxon>Endopterygota</taxon>
        <taxon>Diptera</taxon>
        <taxon>Nematocera</taxon>
        <taxon>Culicoidea</taxon>
        <taxon>Culicidae</taxon>
        <taxon>Culicinae</taxon>
        <taxon>Aedini</taxon>
        <taxon>Aedes</taxon>
        <taxon>Stegomyia</taxon>
    </lineage>
</organism>
<dbReference type="AlphaFoldDB" id="Q17G89"/>
<sequence length="64" mass="6681">MVFIAAPIPLIPGFPSTPAPNDPPCGETEVIPPTVIPILFILYVDGMGLIFPPAILVLLIDVSG</sequence>
<dbReference type="Proteomes" id="UP000682892">
    <property type="component" value="Chromosome 2"/>
</dbReference>
<feature type="transmembrane region" description="Helical" evidence="1">
    <location>
        <begin position="38"/>
        <end position="60"/>
    </location>
</feature>
<proteinExistence type="predicted"/>
<accession>Q17G89</accession>
<keyword evidence="1" id="KW-0472">Membrane</keyword>
<reference evidence="2" key="3">
    <citation type="submission" date="2012-09" db="EMBL/GenBank/DDBJ databases">
        <authorList>
            <consortium name="VectorBase"/>
        </authorList>
    </citation>
    <scope>NUCLEOTIDE SEQUENCE</scope>
    <source>
        <strain evidence="2">Liverpool</strain>
    </source>
</reference>
<evidence type="ECO:0000313" key="3">
    <source>
        <dbReference type="Proteomes" id="UP000682892"/>
    </source>
</evidence>
<reference evidence="2" key="2">
    <citation type="journal article" date="2007" name="Science">
        <title>Genome sequence of Aedes aegypti, a major arbovirus vector.</title>
        <authorList>
            <person name="Nene V."/>
            <person name="Wortman J.R."/>
            <person name="Lawson D."/>
            <person name="Haas B."/>
            <person name="Kodira C."/>
            <person name="Tu Z.J."/>
            <person name="Loftus B."/>
            <person name="Xi Z."/>
            <person name="Megy K."/>
            <person name="Grabherr M."/>
            <person name="Ren Q."/>
            <person name="Zdobnov E.M."/>
            <person name="Lobo N.F."/>
            <person name="Campbell K.S."/>
            <person name="Brown S.E."/>
            <person name="Bonaldo M.F."/>
            <person name="Zhu J."/>
            <person name="Sinkins S.P."/>
            <person name="Hogenkamp D.G."/>
            <person name="Amedeo P."/>
            <person name="Arensburger P."/>
            <person name="Atkinson P.W."/>
            <person name="Bidwell S."/>
            <person name="Biedler J."/>
            <person name="Birney E."/>
            <person name="Bruggner R.V."/>
            <person name="Costas J."/>
            <person name="Coy M.R."/>
            <person name="Crabtree J."/>
            <person name="Crawford M."/>
            <person name="Debruyn B."/>
            <person name="Decaprio D."/>
            <person name="Eiglmeier K."/>
            <person name="Eisenstadt E."/>
            <person name="El-Dorry H."/>
            <person name="Gelbart W.M."/>
            <person name="Gomes S.L."/>
            <person name="Hammond M."/>
            <person name="Hannick L.I."/>
            <person name="Hogan J.R."/>
            <person name="Holmes M.H."/>
            <person name="Jaffe D."/>
            <person name="Johnston J.S."/>
            <person name="Kennedy R.C."/>
            <person name="Koo H."/>
            <person name="Kravitz S."/>
            <person name="Kriventseva E.V."/>
            <person name="Kulp D."/>
            <person name="Labutti K."/>
            <person name="Lee E."/>
            <person name="Li S."/>
            <person name="Lovin D.D."/>
            <person name="Mao C."/>
            <person name="Mauceli E."/>
            <person name="Menck C.F."/>
            <person name="Miller J.R."/>
            <person name="Montgomery P."/>
            <person name="Mori A."/>
            <person name="Nascimento A.L."/>
            <person name="Naveira H.F."/>
            <person name="Nusbaum C."/>
            <person name="O'leary S."/>
            <person name="Orvis J."/>
            <person name="Pertea M."/>
            <person name="Quesneville H."/>
            <person name="Reidenbach K.R."/>
            <person name="Rogers Y.H."/>
            <person name="Roth C.W."/>
            <person name="Schneider J.R."/>
            <person name="Schatz M."/>
            <person name="Shumway M."/>
            <person name="Stanke M."/>
            <person name="Stinson E.O."/>
            <person name="Tubio J.M."/>
            <person name="Vanzee J.P."/>
            <person name="Verjovski-Almeida S."/>
            <person name="Werner D."/>
            <person name="White O."/>
            <person name="Wyder S."/>
            <person name="Zeng Q."/>
            <person name="Zhao Q."/>
            <person name="Zhao Y."/>
            <person name="Hill C.A."/>
            <person name="Raikhel A.S."/>
            <person name="Soares M.B."/>
            <person name="Knudson D.L."/>
            <person name="Lee N.H."/>
            <person name="Galagan J."/>
            <person name="Salzberg S.L."/>
            <person name="Paulsen I.T."/>
            <person name="Dimopoulos G."/>
            <person name="Collins F.H."/>
            <person name="Birren B."/>
            <person name="Fraser-Liggett C.M."/>
            <person name="Severson D.W."/>
        </authorList>
    </citation>
    <scope>NUCLEOTIDE SEQUENCE [LARGE SCALE GENOMIC DNA]</scope>
    <source>
        <strain evidence="2">Liverpool</strain>
    </source>
</reference>
<protein>
    <submittedName>
        <fullName evidence="2">AAEL003175-PA</fullName>
    </submittedName>
</protein>
<dbReference type="PaxDb" id="7159-AAEL003175-PA"/>
<evidence type="ECO:0000313" key="2">
    <source>
        <dbReference type="EMBL" id="EAT45558.1"/>
    </source>
</evidence>
<keyword evidence="1" id="KW-1133">Transmembrane helix</keyword>
<dbReference type="EMBL" id="CH477265">
    <property type="protein sequence ID" value="EAT45558.1"/>
    <property type="molecule type" value="Genomic_DNA"/>
</dbReference>
<name>Q17G89_AEDAE</name>
<gene>
    <name evidence="2" type="ORF">AaeL_AAEL003175</name>
</gene>
<reference evidence="2" key="1">
    <citation type="submission" date="2005-10" db="EMBL/GenBank/DDBJ databases">
        <authorList>
            <person name="Loftus B.J."/>
            <person name="Nene V.M."/>
            <person name="Hannick L.I."/>
            <person name="Bidwell S."/>
            <person name="Haas B."/>
            <person name="Amedeo P."/>
            <person name="Orvis J."/>
            <person name="Wortman J.R."/>
            <person name="White O.R."/>
            <person name="Salzberg S."/>
            <person name="Shumway M."/>
            <person name="Koo H."/>
            <person name="Zhao Y."/>
            <person name="Holmes M."/>
            <person name="Miller J."/>
            <person name="Schatz M."/>
            <person name="Pop M."/>
            <person name="Pai G."/>
            <person name="Utterback T."/>
            <person name="Rogers Y.-H."/>
            <person name="Kravitz S."/>
            <person name="Fraser C.M."/>
        </authorList>
    </citation>
    <scope>NUCLEOTIDE SEQUENCE</scope>
    <source>
        <strain evidence="2">Liverpool</strain>
    </source>
</reference>